<evidence type="ECO:0000313" key="2">
    <source>
        <dbReference type="Proteomes" id="UP000014184"/>
    </source>
</evidence>
<dbReference type="AlphaFoldDB" id="A0A9P2T9H9"/>
<sequence>MAALVSAVPLFAPVGWTERGRVSSATVPSGSTLPDKVVVDFGWRSVDAHLDVEITVRGWAADTPPEERWLRAFCAERDLMQRCTVGAADWAAPAPAPDAAWSQRTLTVDGTPRSFTVLQTAQSWVAAAVLDTDWVVRVFAPAEPAGLTALRRITDPADLRPLLGQG</sequence>
<dbReference type="Proteomes" id="UP000014184">
    <property type="component" value="Unassembled WGS sequence"/>
</dbReference>
<keyword evidence="2" id="KW-1185">Reference proteome</keyword>
<reference evidence="1 2" key="1">
    <citation type="journal article" date="2013" name="Genome Announc.">
        <title>Draft Genome Sequence of the Lignocellulose Decomposer Thermobifida fusca Strain TM51.</title>
        <authorList>
            <person name="Toth A."/>
            <person name="Barna T."/>
            <person name="Nagy I."/>
            <person name="Horvath B."/>
            <person name="Nagy I."/>
            <person name="Tancsics A."/>
            <person name="Kriszt B."/>
            <person name="Baka E."/>
            <person name="Fekete C."/>
            <person name="Kukolya J."/>
        </authorList>
    </citation>
    <scope>NUCLEOTIDE SEQUENCE [LARGE SCALE GENOMIC DNA]</scope>
    <source>
        <strain evidence="1 2">TM51</strain>
    </source>
</reference>
<name>A0A9P2T9H9_THEFU</name>
<proteinExistence type="predicted"/>
<organism evidence="1 2">
    <name type="scientific">Thermobifida fusca TM51</name>
    <dbReference type="NCBI Taxonomy" id="1169414"/>
    <lineage>
        <taxon>Bacteria</taxon>
        <taxon>Bacillati</taxon>
        <taxon>Actinomycetota</taxon>
        <taxon>Actinomycetes</taxon>
        <taxon>Streptosporangiales</taxon>
        <taxon>Nocardiopsidaceae</taxon>
        <taxon>Thermobifida</taxon>
    </lineage>
</organism>
<evidence type="ECO:0000313" key="1">
    <source>
        <dbReference type="EMBL" id="EOR71171.1"/>
    </source>
</evidence>
<dbReference type="EMBL" id="AOSG01000047">
    <property type="protein sequence ID" value="EOR71171.1"/>
    <property type="molecule type" value="Genomic_DNA"/>
</dbReference>
<comment type="caution">
    <text evidence="1">The sequence shown here is derived from an EMBL/GenBank/DDBJ whole genome shotgun (WGS) entry which is preliminary data.</text>
</comment>
<protein>
    <submittedName>
        <fullName evidence="1">Uncharacterized protein</fullName>
    </submittedName>
</protein>
<accession>A0A9P2T9H9</accession>
<gene>
    <name evidence="1" type="ORF">TM51_08901</name>
</gene>